<dbReference type="InterPro" id="IPR005560">
    <property type="entry name" value="Csp_YhjQ"/>
</dbReference>
<sequence>MDMGRCIAACLDCHRTCLATIQHCLTKGGHHAEQAHIRLMMDCAQICATSADFMIRGSEHHPHLCAECAEICRQCAEDCEGHPGSDDAMRACAAACRACAEECATMARPR</sequence>
<dbReference type="EMBL" id="JAAIKB010000005">
    <property type="protein sequence ID" value="NGM21233.1"/>
    <property type="molecule type" value="Genomic_DNA"/>
</dbReference>
<accession>A0A6M1LLY9</accession>
<evidence type="ECO:0000313" key="1">
    <source>
        <dbReference type="EMBL" id="NGM21233.1"/>
    </source>
</evidence>
<evidence type="ECO:0000313" key="2">
    <source>
        <dbReference type="Proteomes" id="UP000475385"/>
    </source>
</evidence>
<keyword evidence="2" id="KW-1185">Reference proteome</keyword>
<dbReference type="PANTHER" id="PTHR37310">
    <property type="entry name" value="CYTOPLASMIC PROTEIN-RELATED"/>
    <property type="match status" value="1"/>
</dbReference>
<dbReference type="Proteomes" id="UP000475385">
    <property type="component" value="Unassembled WGS sequence"/>
</dbReference>
<dbReference type="PANTHER" id="PTHR37310:SF1">
    <property type="entry name" value="CYTOPLASMIC PROTEIN"/>
    <property type="match status" value="1"/>
</dbReference>
<dbReference type="Gene3D" id="1.20.1270.360">
    <property type="match status" value="1"/>
</dbReference>
<dbReference type="RefSeq" id="WP_164695133.1">
    <property type="nucleotide sequence ID" value="NZ_JAAIKB010000005.1"/>
</dbReference>
<dbReference type="InterPro" id="IPR044543">
    <property type="entry name" value="YHJQ-like"/>
</dbReference>
<name>A0A6M1LLY9_9PROT</name>
<dbReference type="CDD" id="cd08026">
    <property type="entry name" value="DUF326"/>
    <property type="match status" value="1"/>
</dbReference>
<dbReference type="Pfam" id="PF03860">
    <property type="entry name" value="Csp"/>
    <property type="match status" value="1"/>
</dbReference>
<reference evidence="1 2" key="2">
    <citation type="submission" date="2020-03" db="EMBL/GenBank/DDBJ databases">
        <title>Roseomonas stagni sp. nov., isolated from pond water in Japan.</title>
        <authorList>
            <person name="Furuhata K."/>
            <person name="Miyamoto H."/>
            <person name="Goto K."/>
        </authorList>
    </citation>
    <scope>NUCLEOTIDE SEQUENCE [LARGE SCALE GENOMIC DNA]</scope>
    <source>
        <strain evidence="1 2">PeD5</strain>
    </source>
</reference>
<gene>
    <name evidence="1" type="ORF">G3576_14505</name>
</gene>
<proteinExistence type="predicted"/>
<dbReference type="AlphaFoldDB" id="A0A6M1LLY9"/>
<reference evidence="1 2" key="1">
    <citation type="submission" date="2020-02" db="EMBL/GenBank/DDBJ databases">
        <authorList>
            <person name="Kim H.M."/>
            <person name="Jeon C.O."/>
        </authorList>
    </citation>
    <scope>NUCLEOTIDE SEQUENCE [LARGE SCALE GENOMIC DNA]</scope>
    <source>
        <strain evidence="1 2">PeD5</strain>
    </source>
</reference>
<protein>
    <submittedName>
        <fullName evidence="1">Four-helix bundle copper-binding protein</fullName>
    </submittedName>
</protein>
<organism evidence="1 2">
    <name type="scientific">Falsiroseomonas algicola</name>
    <dbReference type="NCBI Taxonomy" id="2716930"/>
    <lineage>
        <taxon>Bacteria</taxon>
        <taxon>Pseudomonadati</taxon>
        <taxon>Pseudomonadota</taxon>
        <taxon>Alphaproteobacteria</taxon>
        <taxon>Acetobacterales</taxon>
        <taxon>Roseomonadaceae</taxon>
        <taxon>Falsiroseomonas</taxon>
    </lineage>
</organism>
<comment type="caution">
    <text evidence="1">The sequence shown here is derived from an EMBL/GenBank/DDBJ whole genome shotgun (WGS) entry which is preliminary data.</text>
</comment>